<feature type="transmembrane region" description="Helical" evidence="9">
    <location>
        <begin position="181"/>
        <end position="204"/>
    </location>
</feature>
<dbReference type="Gene3D" id="1.20.1510.10">
    <property type="entry name" value="Cation efflux protein transmembrane domain"/>
    <property type="match status" value="1"/>
</dbReference>
<dbReference type="InterPro" id="IPR027470">
    <property type="entry name" value="Cation_efflux_CTD"/>
</dbReference>
<evidence type="ECO:0000256" key="4">
    <source>
        <dbReference type="ARBA" id="ARBA00022692"/>
    </source>
</evidence>
<dbReference type="Pfam" id="PF16916">
    <property type="entry name" value="ZT_dimer"/>
    <property type="match status" value="1"/>
</dbReference>
<comment type="subcellular location">
    <subcellularLocation>
        <location evidence="1">Membrane</location>
        <topology evidence="1">Multi-pass membrane protein</topology>
    </subcellularLocation>
</comment>
<evidence type="ECO:0000256" key="1">
    <source>
        <dbReference type="ARBA" id="ARBA00004141"/>
    </source>
</evidence>
<keyword evidence="5" id="KW-0864">Zinc transport</keyword>
<evidence type="ECO:0000256" key="6">
    <source>
        <dbReference type="ARBA" id="ARBA00022989"/>
    </source>
</evidence>
<dbReference type="InterPro" id="IPR002524">
    <property type="entry name" value="Cation_efflux"/>
</dbReference>
<dbReference type="InterPro" id="IPR036837">
    <property type="entry name" value="Cation_efflux_CTD_sf"/>
</dbReference>
<evidence type="ECO:0000313" key="12">
    <source>
        <dbReference type="EMBL" id="HEA19910.1"/>
    </source>
</evidence>
<dbReference type="GO" id="GO:0005385">
    <property type="term" value="F:zinc ion transmembrane transporter activity"/>
    <property type="evidence" value="ECO:0007669"/>
    <property type="project" value="TreeGrafter"/>
</dbReference>
<keyword evidence="6 9" id="KW-1133">Transmembrane helix</keyword>
<feature type="transmembrane region" description="Helical" evidence="9">
    <location>
        <begin position="123"/>
        <end position="142"/>
    </location>
</feature>
<proteinExistence type="inferred from homology"/>
<feature type="domain" description="Cation efflux protein cytoplasmic" evidence="11">
    <location>
        <begin position="216"/>
        <end position="292"/>
    </location>
</feature>
<comment type="caution">
    <text evidence="12">The sequence shown here is derived from an EMBL/GenBank/DDBJ whole genome shotgun (WGS) entry which is preliminary data.</text>
</comment>
<feature type="domain" description="Cation efflux protein transmembrane" evidence="10">
    <location>
        <begin position="21"/>
        <end position="212"/>
    </location>
</feature>
<evidence type="ECO:0000259" key="10">
    <source>
        <dbReference type="Pfam" id="PF01545"/>
    </source>
</evidence>
<accession>A0A831QKD7</accession>
<evidence type="ECO:0000259" key="11">
    <source>
        <dbReference type="Pfam" id="PF16916"/>
    </source>
</evidence>
<keyword evidence="3" id="KW-0813">Transport</keyword>
<dbReference type="EMBL" id="DRGL01000015">
    <property type="protein sequence ID" value="HEA19910.1"/>
    <property type="molecule type" value="Genomic_DNA"/>
</dbReference>
<gene>
    <name evidence="12" type="ORF">ENH87_03220</name>
</gene>
<dbReference type="Proteomes" id="UP000886191">
    <property type="component" value="Unassembled WGS sequence"/>
</dbReference>
<dbReference type="PANTHER" id="PTHR11562">
    <property type="entry name" value="CATION EFFLUX PROTEIN/ ZINC TRANSPORTER"/>
    <property type="match status" value="1"/>
</dbReference>
<dbReference type="PANTHER" id="PTHR11562:SF17">
    <property type="entry name" value="RE54080P-RELATED"/>
    <property type="match status" value="1"/>
</dbReference>
<dbReference type="InterPro" id="IPR058533">
    <property type="entry name" value="Cation_efflux_TM"/>
</dbReference>
<dbReference type="AlphaFoldDB" id="A0A831QKD7"/>
<dbReference type="InterPro" id="IPR027469">
    <property type="entry name" value="Cation_efflux_TMD_sf"/>
</dbReference>
<dbReference type="SUPFAM" id="SSF161111">
    <property type="entry name" value="Cation efflux protein transmembrane domain-like"/>
    <property type="match status" value="1"/>
</dbReference>
<evidence type="ECO:0000256" key="7">
    <source>
        <dbReference type="ARBA" id="ARBA00023065"/>
    </source>
</evidence>
<evidence type="ECO:0000256" key="8">
    <source>
        <dbReference type="ARBA" id="ARBA00023136"/>
    </source>
</evidence>
<keyword evidence="8 9" id="KW-0472">Membrane</keyword>
<name>A0A831QKD7_9FLAO</name>
<sequence length="305" mass="34251">MSHSHKHSHTHSHPDLKGRNLIISIFLNILITVAQVIGGLISGSLSLLSDALHNFSDVMSLVVSYIANLLSKKQASDKKTFGYKRAEIIAAFVNAATLMVVAVILIKEASKRFLEPQEIESDLVIWLSLLGIAANGFSVLLLKKDADSNMNMKSAYLHLLTDMMASVAVLIGGLLMKFYQIYWIDAALTLSIALYLIYMGYDLLKDSTRVLMLFTPNSIQVEQIVEAIEEITSIKNVHHVHIWQLNEDEVHFEAHVDFNEDIRLSEFDIILGEIEQVAFHNFGINHVNIQPEFNKPDSKQVIVQD</sequence>
<keyword evidence="5" id="KW-0862">Zinc</keyword>
<dbReference type="Pfam" id="PF01545">
    <property type="entry name" value="Cation_efflux"/>
    <property type="match status" value="1"/>
</dbReference>
<evidence type="ECO:0000256" key="9">
    <source>
        <dbReference type="SAM" id="Phobius"/>
    </source>
</evidence>
<comment type="similarity">
    <text evidence="2">Belongs to the cation diffusion facilitator (CDF) transporter (TC 2.A.4) family. SLC30A subfamily.</text>
</comment>
<evidence type="ECO:0000256" key="2">
    <source>
        <dbReference type="ARBA" id="ARBA00008873"/>
    </source>
</evidence>
<feature type="transmembrane region" description="Helical" evidence="9">
    <location>
        <begin position="21"/>
        <end position="45"/>
    </location>
</feature>
<feature type="transmembrane region" description="Helical" evidence="9">
    <location>
        <begin position="51"/>
        <end position="67"/>
    </location>
</feature>
<dbReference type="GO" id="GO:0005886">
    <property type="term" value="C:plasma membrane"/>
    <property type="evidence" value="ECO:0007669"/>
    <property type="project" value="TreeGrafter"/>
</dbReference>
<dbReference type="NCBIfam" id="TIGR01297">
    <property type="entry name" value="CDF"/>
    <property type="match status" value="1"/>
</dbReference>
<evidence type="ECO:0000256" key="3">
    <source>
        <dbReference type="ARBA" id="ARBA00022448"/>
    </source>
</evidence>
<feature type="transmembrane region" description="Helical" evidence="9">
    <location>
        <begin position="154"/>
        <end position="175"/>
    </location>
</feature>
<dbReference type="Gene3D" id="3.30.70.1350">
    <property type="entry name" value="Cation efflux protein, cytoplasmic domain"/>
    <property type="match status" value="1"/>
</dbReference>
<keyword evidence="7" id="KW-0406">Ion transport</keyword>
<protein>
    <submittedName>
        <fullName evidence="12">Cation transporter</fullName>
    </submittedName>
</protein>
<dbReference type="InterPro" id="IPR050681">
    <property type="entry name" value="CDF/SLC30A"/>
</dbReference>
<evidence type="ECO:0000256" key="5">
    <source>
        <dbReference type="ARBA" id="ARBA00022906"/>
    </source>
</evidence>
<dbReference type="SUPFAM" id="SSF160240">
    <property type="entry name" value="Cation efflux protein cytoplasmic domain-like"/>
    <property type="match status" value="1"/>
</dbReference>
<feature type="transmembrane region" description="Helical" evidence="9">
    <location>
        <begin position="88"/>
        <end position="107"/>
    </location>
</feature>
<organism evidence="12">
    <name type="scientific">Pricia antarctica</name>
    <dbReference type="NCBI Taxonomy" id="641691"/>
    <lineage>
        <taxon>Bacteria</taxon>
        <taxon>Pseudomonadati</taxon>
        <taxon>Bacteroidota</taxon>
        <taxon>Flavobacteriia</taxon>
        <taxon>Flavobacteriales</taxon>
        <taxon>Flavobacteriaceae</taxon>
        <taxon>Pricia</taxon>
    </lineage>
</organism>
<reference evidence="12" key="1">
    <citation type="journal article" date="2020" name="mSystems">
        <title>Genome- and Community-Level Interaction Insights into Carbon Utilization and Element Cycling Functions of Hydrothermarchaeota in Hydrothermal Sediment.</title>
        <authorList>
            <person name="Zhou Z."/>
            <person name="Liu Y."/>
            <person name="Xu W."/>
            <person name="Pan J."/>
            <person name="Luo Z.H."/>
            <person name="Li M."/>
        </authorList>
    </citation>
    <scope>NUCLEOTIDE SEQUENCE [LARGE SCALE GENOMIC DNA]</scope>
    <source>
        <strain evidence="12">HyVt-345</strain>
    </source>
</reference>
<keyword evidence="4 9" id="KW-0812">Transmembrane</keyword>